<keyword evidence="3" id="KW-1185">Reference proteome</keyword>
<evidence type="ECO:0000313" key="3">
    <source>
        <dbReference type="Proteomes" id="UP000634004"/>
    </source>
</evidence>
<reference evidence="2" key="1">
    <citation type="journal article" date="2014" name="Int. J. Syst. Evol. Microbiol.">
        <title>Complete genome sequence of Corynebacterium casei LMG S-19264T (=DSM 44701T), isolated from a smear-ripened cheese.</title>
        <authorList>
            <consortium name="US DOE Joint Genome Institute (JGI-PGF)"/>
            <person name="Walter F."/>
            <person name="Albersmeier A."/>
            <person name="Kalinowski J."/>
            <person name="Ruckert C."/>
        </authorList>
    </citation>
    <scope>NUCLEOTIDE SEQUENCE</scope>
    <source>
        <strain evidence="2">KCTC 32513</strain>
    </source>
</reference>
<dbReference type="AlphaFoldDB" id="A0A8J3CTD1"/>
<organism evidence="2 3">
    <name type="scientific">Algimonas arctica</name>
    <dbReference type="NCBI Taxonomy" id="1479486"/>
    <lineage>
        <taxon>Bacteria</taxon>
        <taxon>Pseudomonadati</taxon>
        <taxon>Pseudomonadota</taxon>
        <taxon>Alphaproteobacteria</taxon>
        <taxon>Maricaulales</taxon>
        <taxon>Robiginitomaculaceae</taxon>
        <taxon>Algimonas</taxon>
    </lineage>
</organism>
<gene>
    <name evidence="2" type="ORF">GCM10009069_27460</name>
</gene>
<feature type="signal peptide" evidence="1">
    <location>
        <begin position="1"/>
        <end position="25"/>
    </location>
</feature>
<name>A0A8J3CTD1_9PROT</name>
<comment type="caution">
    <text evidence="2">The sequence shown here is derived from an EMBL/GenBank/DDBJ whole genome shotgun (WGS) entry which is preliminary data.</text>
</comment>
<dbReference type="Proteomes" id="UP000634004">
    <property type="component" value="Unassembled WGS sequence"/>
</dbReference>
<proteinExistence type="predicted"/>
<reference evidence="2" key="2">
    <citation type="submission" date="2020-09" db="EMBL/GenBank/DDBJ databases">
        <authorList>
            <person name="Sun Q."/>
            <person name="Kim S."/>
        </authorList>
    </citation>
    <scope>NUCLEOTIDE SEQUENCE</scope>
    <source>
        <strain evidence="2">KCTC 32513</strain>
    </source>
</reference>
<dbReference type="RefSeq" id="WP_189499400.1">
    <property type="nucleotide sequence ID" value="NZ_BMZH01000016.1"/>
</dbReference>
<evidence type="ECO:0000313" key="2">
    <source>
        <dbReference type="EMBL" id="GHB03276.1"/>
    </source>
</evidence>
<feature type="chain" id="PRO_5035214435" evidence="1">
    <location>
        <begin position="26"/>
        <end position="115"/>
    </location>
</feature>
<protein>
    <submittedName>
        <fullName evidence="2">Uncharacterized protein</fullName>
    </submittedName>
</protein>
<keyword evidence="1" id="KW-0732">Signal</keyword>
<sequence length="115" mass="12486">MTLTVKNLVACVALSTVCFTSTAHAADTFNKFGAQPAAATQTHAAPYTVVTYSKTKAFNKKRTLKRVVEPVKTDATFLMNNAAATSTDRFNKMATQEQSVSRAMPVLNKRAVTIR</sequence>
<evidence type="ECO:0000256" key="1">
    <source>
        <dbReference type="SAM" id="SignalP"/>
    </source>
</evidence>
<accession>A0A8J3CTD1</accession>
<dbReference type="EMBL" id="BMZH01000016">
    <property type="protein sequence ID" value="GHB03276.1"/>
    <property type="molecule type" value="Genomic_DNA"/>
</dbReference>